<dbReference type="InterPro" id="IPR043504">
    <property type="entry name" value="Peptidase_S1_PA_chymotrypsin"/>
</dbReference>
<dbReference type="FunFam" id="2.40.10.10:FF:000005">
    <property type="entry name" value="Serine protease 37"/>
    <property type="match status" value="1"/>
</dbReference>
<evidence type="ECO:0000256" key="3">
    <source>
        <dbReference type="ARBA" id="ARBA00023157"/>
    </source>
</evidence>
<reference evidence="7 8" key="1">
    <citation type="submission" date="2024-04" db="EMBL/GenBank/DDBJ databases">
        <authorList>
            <person name="Waldvogel A.-M."/>
            <person name="Schoenle A."/>
        </authorList>
    </citation>
    <scope>NUCLEOTIDE SEQUENCE [LARGE SCALE GENOMIC DNA]</scope>
</reference>
<proteinExistence type="predicted"/>
<comment type="subcellular location">
    <subcellularLocation>
        <location evidence="1">Secreted</location>
        <location evidence="1">Extracellular space</location>
    </subcellularLocation>
</comment>
<name>A0AAV2JNW9_KNICA</name>
<comment type="catalytic activity">
    <reaction evidence="4">
        <text>Preferential cleavage: Arg-|-Xaa, Lys-|-Xaa.</text>
        <dbReference type="EC" id="3.4.21.4"/>
    </reaction>
</comment>
<dbReference type="PROSITE" id="PS00134">
    <property type="entry name" value="TRYPSIN_HIS"/>
    <property type="match status" value="1"/>
</dbReference>
<evidence type="ECO:0000313" key="8">
    <source>
        <dbReference type="Proteomes" id="UP001497482"/>
    </source>
</evidence>
<dbReference type="CDD" id="cd00190">
    <property type="entry name" value="Tryp_SPc"/>
    <property type="match status" value="1"/>
</dbReference>
<dbReference type="InterPro" id="IPR001254">
    <property type="entry name" value="Trypsin_dom"/>
</dbReference>
<keyword evidence="3" id="KW-1015">Disulfide bond</keyword>
<evidence type="ECO:0000256" key="5">
    <source>
        <dbReference type="ARBA" id="ARBA00038868"/>
    </source>
</evidence>
<dbReference type="GO" id="GO:0006508">
    <property type="term" value="P:proteolysis"/>
    <property type="evidence" value="ECO:0007669"/>
    <property type="project" value="InterPro"/>
</dbReference>
<dbReference type="AlphaFoldDB" id="A0AAV2JNW9"/>
<keyword evidence="2" id="KW-0865">Zymogen</keyword>
<dbReference type="PROSITE" id="PS50240">
    <property type="entry name" value="TRYPSIN_DOM"/>
    <property type="match status" value="1"/>
</dbReference>
<evidence type="ECO:0000256" key="4">
    <source>
        <dbReference type="ARBA" id="ARBA00036320"/>
    </source>
</evidence>
<dbReference type="PANTHER" id="PTHR24271">
    <property type="entry name" value="KALLIKREIN-RELATED"/>
    <property type="match status" value="1"/>
</dbReference>
<keyword evidence="8" id="KW-1185">Reference proteome</keyword>
<dbReference type="Pfam" id="PF00089">
    <property type="entry name" value="Trypsin"/>
    <property type="match status" value="1"/>
</dbReference>
<dbReference type="Gene3D" id="2.40.10.10">
    <property type="entry name" value="Trypsin-like serine proteases"/>
    <property type="match status" value="1"/>
</dbReference>
<dbReference type="PANTHER" id="PTHR24271:SF87">
    <property type="entry name" value="ARGININE ESTERASE-LIKE-RELATED"/>
    <property type="match status" value="1"/>
</dbReference>
<evidence type="ECO:0000256" key="2">
    <source>
        <dbReference type="ARBA" id="ARBA00023145"/>
    </source>
</evidence>
<dbReference type="EC" id="3.4.21.4" evidence="5"/>
<dbReference type="InterPro" id="IPR001314">
    <property type="entry name" value="Peptidase_S1A"/>
</dbReference>
<dbReference type="SUPFAM" id="SSF50494">
    <property type="entry name" value="Trypsin-like serine proteases"/>
    <property type="match status" value="1"/>
</dbReference>
<dbReference type="GO" id="GO:0005576">
    <property type="term" value="C:extracellular region"/>
    <property type="evidence" value="ECO:0007669"/>
    <property type="project" value="UniProtKB-SubCell"/>
</dbReference>
<organism evidence="7 8">
    <name type="scientific">Knipowitschia caucasica</name>
    <name type="common">Caucasian dwarf goby</name>
    <name type="synonym">Pomatoschistus caucasicus</name>
    <dbReference type="NCBI Taxonomy" id="637954"/>
    <lineage>
        <taxon>Eukaryota</taxon>
        <taxon>Metazoa</taxon>
        <taxon>Chordata</taxon>
        <taxon>Craniata</taxon>
        <taxon>Vertebrata</taxon>
        <taxon>Euteleostomi</taxon>
        <taxon>Actinopterygii</taxon>
        <taxon>Neopterygii</taxon>
        <taxon>Teleostei</taxon>
        <taxon>Neoteleostei</taxon>
        <taxon>Acanthomorphata</taxon>
        <taxon>Gobiaria</taxon>
        <taxon>Gobiiformes</taxon>
        <taxon>Gobioidei</taxon>
        <taxon>Gobiidae</taxon>
        <taxon>Gobiinae</taxon>
        <taxon>Knipowitschia</taxon>
    </lineage>
</organism>
<gene>
    <name evidence="7" type="ORF">KC01_LOCUS10306</name>
</gene>
<evidence type="ECO:0000256" key="1">
    <source>
        <dbReference type="ARBA" id="ARBA00004239"/>
    </source>
</evidence>
<dbReference type="SMART" id="SM00020">
    <property type="entry name" value="Tryp_SPc"/>
    <property type="match status" value="1"/>
</dbReference>
<feature type="domain" description="Peptidase S1" evidence="6">
    <location>
        <begin position="1"/>
        <end position="210"/>
    </location>
</feature>
<evidence type="ECO:0000313" key="7">
    <source>
        <dbReference type="EMBL" id="CAL1579227.1"/>
    </source>
</evidence>
<dbReference type="GO" id="GO:0004252">
    <property type="term" value="F:serine-type endopeptidase activity"/>
    <property type="evidence" value="ECO:0007669"/>
    <property type="project" value="UniProtKB-EC"/>
</dbReference>
<dbReference type="InterPro" id="IPR009003">
    <property type="entry name" value="Peptidase_S1_PA"/>
</dbReference>
<sequence>MASLQSGGIHMCGGSLIRDNFVLTAAHCEKVDTVVLGTHRLDEANNGMKYSVAKKCKHPSYGSETLANDIMLLKLSRKAEGKIKTIGFANNGGVSGDCEVAGWGYTDNTSKQPSNELKKTQVTIIDWNKCKEVWTKIPDKTICAGGASTNTGFCQTDSGGPLMCGGVVVGIVSHNEKANKCDYSERSKNKFPNVYTDVFAFSQWINDQLNGEC</sequence>
<dbReference type="Proteomes" id="UP001497482">
    <property type="component" value="Chromosome 14"/>
</dbReference>
<dbReference type="EMBL" id="OZ035836">
    <property type="protein sequence ID" value="CAL1579227.1"/>
    <property type="molecule type" value="Genomic_DNA"/>
</dbReference>
<dbReference type="PRINTS" id="PR00722">
    <property type="entry name" value="CHYMOTRYPSIN"/>
</dbReference>
<accession>A0AAV2JNW9</accession>
<evidence type="ECO:0000259" key="6">
    <source>
        <dbReference type="PROSITE" id="PS50240"/>
    </source>
</evidence>
<protein>
    <recommendedName>
        <fullName evidence="5">trypsin</fullName>
        <ecNumber evidence="5">3.4.21.4</ecNumber>
    </recommendedName>
</protein>
<dbReference type="InterPro" id="IPR018114">
    <property type="entry name" value="TRYPSIN_HIS"/>
</dbReference>